<evidence type="ECO:0000313" key="4">
    <source>
        <dbReference type="Proteomes" id="UP000011116"/>
    </source>
</evidence>
<reference evidence="3" key="2">
    <citation type="submission" date="2020-10" db="EMBL/GenBank/DDBJ databases">
        <authorList>
            <person name="Scholz U."/>
            <person name="Mascher M."/>
            <person name="Fiebig A."/>
        </authorList>
    </citation>
    <scope>NUCLEOTIDE SEQUENCE [LARGE SCALE GENOMIC DNA]</scope>
    <source>
        <strain evidence="3">cv. Morex</strain>
    </source>
</reference>
<feature type="compositionally biased region" description="Acidic residues" evidence="1">
    <location>
        <begin position="639"/>
        <end position="654"/>
    </location>
</feature>
<name>A0A8I6YIZ8_HORVV</name>
<dbReference type="InterPro" id="IPR029466">
    <property type="entry name" value="NAM-associated_C"/>
</dbReference>
<dbReference type="Pfam" id="PF14303">
    <property type="entry name" value="NAM-associated"/>
    <property type="match status" value="1"/>
</dbReference>
<protein>
    <recommendedName>
        <fullName evidence="2">No apical meristem-associated C-terminal domain-containing protein</fullName>
    </recommendedName>
</protein>
<dbReference type="EnsemblPlants" id="HORVU.MOREX.r3.7HG0651410.1">
    <property type="protein sequence ID" value="HORVU.MOREX.r3.7HG0651410.1"/>
    <property type="gene ID" value="HORVU.MOREX.r3.7HG0651410"/>
</dbReference>
<reference evidence="4" key="1">
    <citation type="journal article" date="2012" name="Nature">
        <title>A physical, genetic and functional sequence assembly of the barley genome.</title>
        <authorList>
            <consortium name="The International Barley Genome Sequencing Consortium"/>
            <person name="Mayer K.F."/>
            <person name="Waugh R."/>
            <person name="Brown J.W."/>
            <person name="Schulman A."/>
            <person name="Langridge P."/>
            <person name="Platzer M."/>
            <person name="Fincher G.B."/>
            <person name="Muehlbauer G.J."/>
            <person name="Sato K."/>
            <person name="Close T.J."/>
            <person name="Wise R.P."/>
            <person name="Stein N."/>
        </authorList>
    </citation>
    <scope>NUCLEOTIDE SEQUENCE [LARGE SCALE GENOMIC DNA]</scope>
    <source>
        <strain evidence="4">cv. Morex</strain>
    </source>
</reference>
<keyword evidence="4" id="KW-1185">Reference proteome</keyword>
<dbReference type="AlphaFoldDB" id="A0A8I6YIZ8"/>
<dbReference type="PANTHER" id="PTHR45125:SF43">
    <property type="entry name" value="NO APICAL MERISTEM-ASSOCIATED C-TERMINAL DOMAIN-CONTAINING PROTEIN"/>
    <property type="match status" value="1"/>
</dbReference>
<feature type="region of interest" description="Disordered" evidence="1">
    <location>
        <begin position="342"/>
        <end position="395"/>
    </location>
</feature>
<sequence>MDAHTGAPLTPLYSRDPPAAAAAENPSAASVGASAAAATGAPPTVGLARSLFLPPRMTTPTGGVAPAPSRAVAAPSKLPNASEPKKGKTSAKKKAADGSGSSKAKKKLAGRRTGAASTEAPMSSLVEPAADAHHVFDEMLPSLNDDAYMSTMGVGSNNSHWSQTNDIHLDDHEFEVDEEGEGIVEAPKGRAGNYTTNDDKLLCNTWLQVSRDPSVGGDQSRDAYWGRMKEHFDAQNVSGIDRFERSLRSRWSRINSDCQKWAAAQKAVDKLNPSGTNEDDRYNIAQNLFKEETRTTKKGKIKKGKIFTLPHCYEVLKDDEKWKKREDLDDLHLSNKRKRTIELNDDEEEDDASSDDDKRSPTPNSVSYSKPKRPDGCKKDKTEKKKRKGDDELTNAMEAIVKARKEANEVRKMARNQDAAAEERRVAAEERRVAAEERKVALEERKVGMEERAKLLEWEKHLFFLDTSLFNDAQKEYVNLAREEVLIQKRAMIRGGLGGMGGGGLGAMGGMGLGAMGGFGGFGAMGGMGAPPAAMGGMGGFGAPSNAMGGMGGFGAPSNAMGGMGGMSFASLMEGMGVPPIAMGGMGAPPAMGGMSFDVPHTHTHENAVEELAKTVGATRDAVRDEVREEYSSSKAEESSAEEEEEEEEDEEDG</sequence>
<feature type="compositionally biased region" description="Low complexity" evidence="1">
    <location>
        <begin position="64"/>
        <end position="76"/>
    </location>
</feature>
<dbReference type="Gramene" id="HORVU.MOREX.r3.7HG0651410.1">
    <property type="protein sequence ID" value="HORVU.MOREX.r3.7HG0651410.1"/>
    <property type="gene ID" value="HORVU.MOREX.r3.7HG0651410"/>
</dbReference>
<proteinExistence type="predicted"/>
<organism evidence="3 4">
    <name type="scientific">Hordeum vulgare subsp. vulgare</name>
    <name type="common">Domesticated barley</name>
    <dbReference type="NCBI Taxonomy" id="112509"/>
    <lineage>
        <taxon>Eukaryota</taxon>
        <taxon>Viridiplantae</taxon>
        <taxon>Streptophyta</taxon>
        <taxon>Embryophyta</taxon>
        <taxon>Tracheophyta</taxon>
        <taxon>Spermatophyta</taxon>
        <taxon>Magnoliopsida</taxon>
        <taxon>Liliopsida</taxon>
        <taxon>Poales</taxon>
        <taxon>Poaceae</taxon>
        <taxon>BOP clade</taxon>
        <taxon>Pooideae</taxon>
        <taxon>Triticodae</taxon>
        <taxon>Triticeae</taxon>
        <taxon>Hordeinae</taxon>
        <taxon>Hordeum</taxon>
    </lineage>
</organism>
<feature type="domain" description="No apical meristem-associated C-terminal" evidence="2">
    <location>
        <begin position="305"/>
        <end position="484"/>
    </location>
</feature>
<evidence type="ECO:0000256" key="1">
    <source>
        <dbReference type="SAM" id="MobiDB-lite"/>
    </source>
</evidence>
<accession>A0A8I6YIZ8</accession>
<feature type="compositionally biased region" description="Low complexity" evidence="1">
    <location>
        <begin position="14"/>
        <end position="46"/>
    </location>
</feature>
<feature type="compositionally biased region" description="Basic and acidic residues" evidence="1">
    <location>
        <begin position="372"/>
        <end position="391"/>
    </location>
</feature>
<dbReference type="Proteomes" id="UP000011116">
    <property type="component" value="Chromosome 7H"/>
</dbReference>
<evidence type="ECO:0000313" key="3">
    <source>
        <dbReference type="EnsemblPlants" id="HORVU.MOREX.r3.7HG0651410.1"/>
    </source>
</evidence>
<feature type="compositionally biased region" description="Acidic residues" evidence="1">
    <location>
        <begin position="343"/>
        <end position="354"/>
    </location>
</feature>
<dbReference type="PANTHER" id="PTHR45125">
    <property type="entry name" value="F21J9.4-RELATED"/>
    <property type="match status" value="1"/>
</dbReference>
<reference evidence="3" key="3">
    <citation type="submission" date="2022-01" db="UniProtKB">
        <authorList>
            <consortium name="EnsemblPlants"/>
        </authorList>
    </citation>
    <scope>IDENTIFICATION</scope>
    <source>
        <strain evidence="3">subsp. vulgare</strain>
    </source>
</reference>
<feature type="compositionally biased region" description="Basic and acidic residues" evidence="1">
    <location>
        <begin position="621"/>
        <end position="638"/>
    </location>
</feature>
<feature type="region of interest" description="Disordered" evidence="1">
    <location>
        <begin position="1"/>
        <end position="121"/>
    </location>
</feature>
<evidence type="ECO:0000259" key="2">
    <source>
        <dbReference type="Pfam" id="PF14303"/>
    </source>
</evidence>
<feature type="region of interest" description="Disordered" evidence="1">
    <location>
        <begin position="609"/>
        <end position="654"/>
    </location>
</feature>